<gene>
    <name evidence="1" type="ORF">SULYE_1129</name>
</gene>
<comment type="caution">
    <text evidence="1">The sequence shown here is derived from an EMBL/GenBank/DDBJ whole genome shotgun (WGS) entry which is preliminary data.</text>
</comment>
<organism evidence="1 2">
    <name type="scientific">Sulfurihydrogenibium yellowstonense SS-5</name>
    <dbReference type="NCBI Taxonomy" id="432331"/>
    <lineage>
        <taxon>Bacteria</taxon>
        <taxon>Pseudomonadati</taxon>
        <taxon>Aquificota</taxon>
        <taxon>Aquificia</taxon>
        <taxon>Aquificales</taxon>
        <taxon>Hydrogenothermaceae</taxon>
        <taxon>Sulfurihydrogenibium</taxon>
    </lineage>
</organism>
<feature type="non-terminal residue" evidence="1">
    <location>
        <position position="31"/>
    </location>
</feature>
<accession>C4FKM8</accession>
<name>C4FKM8_9AQUI</name>
<dbReference type="EMBL" id="ABZS01000105">
    <property type="protein sequence ID" value="EEP60377.1"/>
    <property type="molecule type" value="Genomic_DNA"/>
</dbReference>
<evidence type="ECO:0000313" key="2">
    <source>
        <dbReference type="Proteomes" id="UP000005540"/>
    </source>
</evidence>
<reference evidence="1 2" key="1">
    <citation type="submission" date="2009-04" db="EMBL/GenBank/DDBJ databases">
        <authorList>
            <person name="Reysenbach A.-L."/>
            <person name="Heidelberg J.F."/>
            <person name="Nelson W.C."/>
        </authorList>
    </citation>
    <scope>NUCLEOTIDE SEQUENCE [LARGE SCALE GENOMIC DNA]</scope>
    <source>
        <strain evidence="1 2">SS-5</strain>
    </source>
</reference>
<dbReference type="Proteomes" id="UP000005540">
    <property type="component" value="Unassembled WGS sequence"/>
</dbReference>
<dbReference type="AlphaFoldDB" id="C4FKM8"/>
<protein>
    <submittedName>
        <fullName evidence="1">Uncharacterized protein</fullName>
    </submittedName>
</protein>
<proteinExistence type="predicted"/>
<sequence>MKKALTILFLLLSLLAFKNIAYAETPIDACF</sequence>
<evidence type="ECO:0000313" key="1">
    <source>
        <dbReference type="EMBL" id="EEP60377.1"/>
    </source>
</evidence>
<keyword evidence="2" id="KW-1185">Reference proteome</keyword>